<dbReference type="SUPFAM" id="SSF109709">
    <property type="entry name" value="KorB DNA-binding domain-like"/>
    <property type="match status" value="1"/>
</dbReference>
<organism evidence="1 2">
    <name type="scientific">Comamonas thiooxydans</name>
    <dbReference type="NCBI Taxonomy" id="363952"/>
    <lineage>
        <taxon>Bacteria</taxon>
        <taxon>Pseudomonadati</taxon>
        <taxon>Pseudomonadota</taxon>
        <taxon>Betaproteobacteria</taxon>
        <taxon>Burkholderiales</taxon>
        <taxon>Comamonadaceae</taxon>
        <taxon>Comamonas</taxon>
    </lineage>
</organism>
<dbReference type="AlphaFoldDB" id="A0A0E3BYE5"/>
<proteinExistence type="predicted"/>
<evidence type="ECO:0000313" key="1">
    <source>
        <dbReference type="EMBL" id="KGG87666.1"/>
    </source>
</evidence>
<reference evidence="1 2" key="1">
    <citation type="submission" date="2013-09" db="EMBL/GenBank/DDBJ databases">
        <title>High correlation between genotypes and phenotypes of environmental bacteria Comamonas testosteroni strains.</title>
        <authorList>
            <person name="Liu L."/>
            <person name="Zhu W."/>
            <person name="Xia X."/>
            <person name="Xu B."/>
            <person name="Luo M."/>
            <person name="Wang G."/>
        </authorList>
    </citation>
    <scope>NUCLEOTIDE SEQUENCE [LARGE SCALE GENOMIC DNA]</scope>
    <source>
        <strain evidence="1 2">JL14</strain>
    </source>
</reference>
<name>A0A0E3BYE5_9BURK</name>
<gene>
    <name evidence="1" type="ORF">P245_19640</name>
</gene>
<dbReference type="Gene3D" id="1.10.10.2830">
    <property type="match status" value="1"/>
</dbReference>
<dbReference type="RefSeq" id="WP_052088354.1">
    <property type="nucleotide sequence ID" value="NZ_AWTM01000075.1"/>
</dbReference>
<protein>
    <submittedName>
        <fullName evidence="1">Uncharacterized protein</fullName>
    </submittedName>
</protein>
<dbReference type="Proteomes" id="UP000029567">
    <property type="component" value="Unassembled WGS sequence"/>
</dbReference>
<dbReference type="EMBL" id="AWTN01000106">
    <property type="protein sequence ID" value="KGG87666.1"/>
    <property type="molecule type" value="Genomic_DNA"/>
</dbReference>
<comment type="caution">
    <text evidence="1">The sequence shown here is derived from an EMBL/GenBank/DDBJ whole genome shotgun (WGS) entry which is preliminary data.</text>
</comment>
<sequence>MAPETDKTYTSFKSLLNDKVIGKNNLLVIGVHLLEEEEGFNQRDYADPEVVAQIEAFASAYLAGSFVPPPIVRFCVASQRVLMVEGHLRRRGLILANERGAGIVKLECVPFRGSDADRVQLMLTSAQGLALKPVGVARSYLMLLRMGNDASEIARRLNRSISHVEDMLVLATANTDVQNMVNSGTVLQTNAIAAVRKYGDTAGPFLAGELVKARAQGKSKVTASSLKEWMPSAKLMRGIFDSAQPLISSLGQDVVQVVAAADPSNITALKGKTLAVDAYSMARFFLAMKDATDARNRRSQKMSEHVEKSKQISL</sequence>
<accession>A0A0E3BYE5</accession>
<evidence type="ECO:0000313" key="2">
    <source>
        <dbReference type="Proteomes" id="UP000029567"/>
    </source>
</evidence>